<feature type="domain" description="TadE-like" evidence="2">
    <location>
        <begin position="13"/>
        <end position="55"/>
    </location>
</feature>
<evidence type="ECO:0000256" key="1">
    <source>
        <dbReference type="SAM" id="Phobius"/>
    </source>
</evidence>
<keyword evidence="1" id="KW-0472">Membrane</keyword>
<dbReference type="RefSeq" id="WP_273677999.1">
    <property type="nucleotide sequence ID" value="NZ_JAQQXQ010000006.1"/>
</dbReference>
<organism evidence="3 4">
    <name type="scientific">Erythrobacter fulvus</name>
    <dbReference type="NCBI Taxonomy" id="2987523"/>
    <lineage>
        <taxon>Bacteria</taxon>
        <taxon>Pseudomonadati</taxon>
        <taxon>Pseudomonadota</taxon>
        <taxon>Alphaproteobacteria</taxon>
        <taxon>Sphingomonadales</taxon>
        <taxon>Erythrobacteraceae</taxon>
        <taxon>Erythrobacter/Porphyrobacter group</taxon>
        <taxon>Erythrobacter</taxon>
    </lineage>
</organism>
<proteinExistence type="predicted"/>
<reference evidence="3 4" key="1">
    <citation type="submission" date="2022-10" db="EMBL/GenBank/DDBJ databases">
        <title>Erythrobacter sp. sf7 Genome sequencing.</title>
        <authorList>
            <person name="Park S."/>
        </authorList>
    </citation>
    <scope>NUCLEOTIDE SEQUENCE [LARGE SCALE GENOMIC DNA]</scope>
    <source>
        <strain evidence="4">sf7</strain>
    </source>
</reference>
<feature type="transmembrane region" description="Helical" evidence="1">
    <location>
        <begin position="21"/>
        <end position="41"/>
    </location>
</feature>
<keyword evidence="4" id="KW-1185">Reference proteome</keyword>
<dbReference type="Pfam" id="PF07811">
    <property type="entry name" value="TadE"/>
    <property type="match status" value="1"/>
</dbReference>
<evidence type="ECO:0000313" key="4">
    <source>
        <dbReference type="Proteomes" id="UP001216558"/>
    </source>
</evidence>
<accession>A0ABT5JRV2</accession>
<sequence length="207" mass="21969">MNRLHQLWRDRRGASAAEFALVLPAALLLLFGIIDVGNYAWTLNEYEKATQMGARYAVVTNVLSPALEQQTYVGQTCNGATLRAGDRICREALGTIECNSTGCQCAEAPCPASNLSPASNAAFLALVNRMRTFQPAIAASTVRVTYRGSGLGYAGDPNKPEIAPLVTVRVVNATYVPITLSPLGIGVPLPDFSYSLTLEDGEGATSS</sequence>
<keyword evidence="1" id="KW-0812">Transmembrane</keyword>
<gene>
    <name evidence="3" type="ORF">OIK40_09180</name>
</gene>
<dbReference type="EMBL" id="JAQQXQ010000006">
    <property type="protein sequence ID" value="MDC8754811.1"/>
    <property type="molecule type" value="Genomic_DNA"/>
</dbReference>
<comment type="caution">
    <text evidence="3">The sequence shown here is derived from an EMBL/GenBank/DDBJ whole genome shotgun (WGS) entry which is preliminary data.</text>
</comment>
<evidence type="ECO:0000313" key="3">
    <source>
        <dbReference type="EMBL" id="MDC8754811.1"/>
    </source>
</evidence>
<dbReference type="Proteomes" id="UP001216558">
    <property type="component" value="Unassembled WGS sequence"/>
</dbReference>
<name>A0ABT5JRV2_9SPHN</name>
<keyword evidence="1" id="KW-1133">Transmembrane helix</keyword>
<protein>
    <submittedName>
        <fullName evidence="3">TadE/TadG family type IV pilus assembly protein</fullName>
    </submittedName>
</protein>
<dbReference type="InterPro" id="IPR012495">
    <property type="entry name" value="TadE-like_dom"/>
</dbReference>
<evidence type="ECO:0000259" key="2">
    <source>
        <dbReference type="Pfam" id="PF07811"/>
    </source>
</evidence>